<gene>
    <name evidence="1" type="ORF">AMOL_1458</name>
    <name evidence="2" type="ORF">CPU12_06555</name>
</gene>
<evidence type="ECO:0000313" key="1">
    <source>
        <dbReference type="EMBL" id="AXX92428.1"/>
    </source>
</evidence>
<accession>A0A2G1DIF2</accession>
<dbReference type="AlphaFoldDB" id="A0A2G1DIF2"/>
<dbReference type="EMBL" id="NXFY01000008">
    <property type="protein sequence ID" value="PHO18126.1"/>
    <property type="molecule type" value="Genomic_DNA"/>
</dbReference>
<evidence type="ECO:0000313" key="4">
    <source>
        <dbReference type="Proteomes" id="UP000262712"/>
    </source>
</evidence>
<sequence>MTKQINKNILFNIFGVNDFFSLEEAINNMAPSIVEYHLSNLDNEDTNVYLNKKDIERSLYFGDYSIYQDYNENLFVEVEAKEDLTTSFW</sequence>
<dbReference type="Proteomes" id="UP000221222">
    <property type="component" value="Unassembled WGS sequence"/>
</dbReference>
<evidence type="ECO:0000313" key="3">
    <source>
        <dbReference type="Proteomes" id="UP000221222"/>
    </source>
</evidence>
<protein>
    <submittedName>
        <fullName evidence="2">Uncharacterized protein</fullName>
    </submittedName>
</protein>
<organism evidence="2 3">
    <name type="scientific">Malaciobacter molluscorum LMG 25693</name>
    <dbReference type="NCBI Taxonomy" id="870501"/>
    <lineage>
        <taxon>Bacteria</taxon>
        <taxon>Pseudomonadati</taxon>
        <taxon>Campylobacterota</taxon>
        <taxon>Epsilonproteobacteria</taxon>
        <taxon>Campylobacterales</taxon>
        <taxon>Arcobacteraceae</taxon>
        <taxon>Malaciobacter</taxon>
    </lineage>
</organism>
<evidence type="ECO:0000313" key="2">
    <source>
        <dbReference type="EMBL" id="PHO18126.1"/>
    </source>
</evidence>
<proteinExistence type="predicted"/>
<keyword evidence="3" id="KW-1185">Reference proteome</keyword>
<reference evidence="2 3" key="1">
    <citation type="submission" date="2017-09" db="EMBL/GenBank/DDBJ databases">
        <title>Arcobacter canalis sp. nov., a new species isolated from a water canal contaminated with urban sewage.</title>
        <authorList>
            <person name="Perez-Cataluna A."/>
            <person name="Salas-Masso N."/>
            <person name="Figueras M.J."/>
        </authorList>
    </citation>
    <scope>NUCLEOTIDE SEQUENCE [LARGE SCALE GENOMIC DNA]</scope>
    <source>
        <strain evidence="2 3">F98-3</strain>
    </source>
</reference>
<reference evidence="1 4" key="2">
    <citation type="submission" date="2018-08" db="EMBL/GenBank/DDBJ databases">
        <title>Complete genome of the Arcobacter molluscorum type strain LMG 25693.</title>
        <authorList>
            <person name="Miller W.G."/>
            <person name="Yee E."/>
            <person name="Bono J.L."/>
        </authorList>
    </citation>
    <scope>NUCLEOTIDE SEQUENCE [LARGE SCALE GENOMIC DNA]</scope>
    <source>
        <strain evidence="1 4">CECT 7696</strain>
    </source>
</reference>
<name>A0A2G1DIF2_9BACT</name>
<dbReference type="Proteomes" id="UP000262712">
    <property type="component" value="Chromosome"/>
</dbReference>
<dbReference type="RefSeq" id="WP_099342302.1">
    <property type="nucleotide sequence ID" value="NZ_CP032098.1"/>
</dbReference>
<dbReference type="KEGG" id="amol:AMOL_1458"/>
<dbReference type="EMBL" id="CP032098">
    <property type="protein sequence ID" value="AXX92428.1"/>
    <property type="molecule type" value="Genomic_DNA"/>
</dbReference>